<evidence type="ECO:0000256" key="7">
    <source>
        <dbReference type="ARBA" id="ARBA00037305"/>
    </source>
</evidence>
<dbReference type="PANTHER" id="PTHR21600:SF91">
    <property type="entry name" value="DUAL-SPECIFICITY RNA PSEUDOURIDINE SYNTHASE RLUA"/>
    <property type="match status" value="1"/>
</dbReference>
<keyword evidence="3" id="KW-0819">tRNA processing</keyword>
<dbReference type="EC" id="5.4.99.29" evidence="9"/>
<dbReference type="AlphaFoldDB" id="A0A1W9KXV1"/>
<evidence type="ECO:0000256" key="11">
    <source>
        <dbReference type="ARBA" id="ARBA00041266"/>
    </source>
</evidence>
<evidence type="ECO:0000256" key="3">
    <source>
        <dbReference type="ARBA" id="ARBA00022694"/>
    </source>
</evidence>
<comment type="similarity">
    <text evidence="1">Belongs to the pseudouridine synthase RluA family.</text>
</comment>
<dbReference type="GO" id="GO:0160142">
    <property type="term" value="F:23S rRNA pseudouridine(746) synthase activity"/>
    <property type="evidence" value="ECO:0007669"/>
    <property type="project" value="UniProtKB-EC"/>
</dbReference>
<organism evidence="17 18">
    <name type="scientific">Rhodoferax ferrireducens</name>
    <dbReference type="NCBI Taxonomy" id="192843"/>
    <lineage>
        <taxon>Bacteria</taxon>
        <taxon>Pseudomonadati</taxon>
        <taxon>Pseudomonadota</taxon>
        <taxon>Betaproteobacteria</taxon>
        <taxon>Burkholderiales</taxon>
        <taxon>Comamonadaceae</taxon>
        <taxon>Rhodoferax</taxon>
    </lineage>
</organism>
<protein>
    <recommendedName>
        <fullName evidence="10">Dual-specificity RNA pseudouridine synthase RluA</fullName>
        <ecNumber evidence="8">5.4.99.28</ecNumber>
        <ecNumber evidence="9">5.4.99.29</ecNumber>
    </recommendedName>
    <alternativeName>
        <fullName evidence="11">23S rRNA pseudouridine(746) synthase</fullName>
    </alternativeName>
    <alternativeName>
        <fullName evidence="14">Ribosomal large subunit pseudouridine synthase A</fullName>
    </alternativeName>
    <alternativeName>
        <fullName evidence="13">rRNA pseudouridylate synthase A</fullName>
    </alternativeName>
    <alternativeName>
        <fullName evidence="15">rRNA-uridine isomerase A</fullName>
    </alternativeName>
    <alternativeName>
        <fullName evidence="12">tRNA pseudouridine(32) synthase</fullName>
    </alternativeName>
</protein>
<evidence type="ECO:0000313" key="18">
    <source>
        <dbReference type="Proteomes" id="UP000192505"/>
    </source>
</evidence>
<dbReference type="GO" id="GO:0008033">
    <property type="term" value="P:tRNA processing"/>
    <property type="evidence" value="ECO:0007669"/>
    <property type="project" value="UniProtKB-KW"/>
</dbReference>
<evidence type="ECO:0000256" key="4">
    <source>
        <dbReference type="ARBA" id="ARBA00023235"/>
    </source>
</evidence>
<evidence type="ECO:0000256" key="9">
    <source>
        <dbReference type="ARBA" id="ARBA00038945"/>
    </source>
</evidence>
<evidence type="ECO:0000256" key="2">
    <source>
        <dbReference type="ARBA" id="ARBA00022552"/>
    </source>
</evidence>
<name>A0A1W9KXV1_9BURK</name>
<dbReference type="CDD" id="cd02869">
    <property type="entry name" value="PseudoU_synth_RluA_like"/>
    <property type="match status" value="1"/>
</dbReference>
<dbReference type="InterPro" id="IPR020103">
    <property type="entry name" value="PsdUridine_synth_cat_dom_sf"/>
</dbReference>
<dbReference type="GO" id="GO:0003723">
    <property type="term" value="F:RNA binding"/>
    <property type="evidence" value="ECO:0007669"/>
    <property type="project" value="InterPro"/>
</dbReference>
<accession>A0A1W9KXV1</accession>
<evidence type="ECO:0000256" key="8">
    <source>
        <dbReference type="ARBA" id="ARBA00038944"/>
    </source>
</evidence>
<evidence type="ECO:0000313" key="17">
    <source>
        <dbReference type="EMBL" id="OQW89431.1"/>
    </source>
</evidence>
<comment type="caution">
    <text evidence="17">The sequence shown here is derived from an EMBL/GenBank/DDBJ whole genome shotgun (WGS) entry which is preliminary data.</text>
</comment>
<evidence type="ECO:0000256" key="6">
    <source>
        <dbReference type="ARBA" id="ARBA00036916"/>
    </source>
</evidence>
<evidence type="ECO:0000256" key="15">
    <source>
        <dbReference type="ARBA" id="ARBA00043143"/>
    </source>
</evidence>
<comment type="catalytic activity">
    <reaction evidence="5">
        <text>uridine(32) in tRNA = pseudouridine(32) in tRNA</text>
        <dbReference type="Rhea" id="RHEA:42544"/>
        <dbReference type="Rhea" id="RHEA-COMP:10107"/>
        <dbReference type="Rhea" id="RHEA-COMP:10108"/>
        <dbReference type="ChEBI" id="CHEBI:65314"/>
        <dbReference type="ChEBI" id="CHEBI:65315"/>
        <dbReference type="EC" id="5.4.99.28"/>
    </reaction>
</comment>
<feature type="domain" description="Pseudouridine synthase RsuA/RluA-like" evidence="16">
    <location>
        <begin position="18"/>
        <end position="172"/>
    </location>
</feature>
<evidence type="ECO:0000256" key="1">
    <source>
        <dbReference type="ARBA" id="ARBA00010876"/>
    </source>
</evidence>
<reference evidence="17 18" key="1">
    <citation type="submission" date="2017-01" db="EMBL/GenBank/DDBJ databases">
        <title>Novel large sulfur bacteria in the metagenomes of groundwater-fed chemosynthetic microbial mats in the Lake Huron basin.</title>
        <authorList>
            <person name="Sharrar A.M."/>
            <person name="Flood B.E."/>
            <person name="Bailey J.V."/>
            <person name="Jones D.S."/>
            <person name="Biddanda B."/>
            <person name="Ruberg S.A."/>
            <person name="Marcus D.N."/>
            <person name="Dick G.J."/>
        </authorList>
    </citation>
    <scope>NUCLEOTIDE SEQUENCE [LARGE SCALE GENOMIC DNA]</scope>
    <source>
        <strain evidence="17">A7</strain>
    </source>
</reference>
<dbReference type="InterPro" id="IPR050188">
    <property type="entry name" value="RluA_PseudoU_synthase"/>
</dbReference>
<dbReference type="GO" id="GO:0000455">
    <property type="term" value="P:enzyme-directed rRNA pseudouridine synthesis"/>
    <property type="evidence" value="ECO:0007669"/>
    <property type="project" value="TreeGrafter"/>
</dbReference>
<evidence type="ECO:0000256" key="13">
    <source>
        <dbReference type="ARBA" id="ARBA00042844"/>
    </source>
</evidence>
<dbReference type="InterPro" id="IPR006224">
    <property type="entry name" value="PsdUridine_synth_RluA-like_CS"/>
</dbReference>
<keyword evidence="4" id="KW-0413">Isomerase</keyword>
<dbReference type="SUPFAM" id="SSF55120">
    <property type="entry name" value="Pseudouridine synthase"/>
    <property type="match status" value="1"/>
</dbReference>
<dbReference type="PROSITE" id="PS01129">
    <property type="entry name" value="PSI_RLU"/>
    <property type="match status" value="1"/>
</dbReference>
<dbReference type="EC" id="5.4.99.28" evidence="8"/>
<gene>
    <name evidence="17" type="ORF">BWK72_05805</name>
</gene>
<proteinExistence type="inferred from homology"/>
<sequence>MPSTDQAGFSLVYEDEALLVLDKPAGLLSVPGRGDDKQDCLSSRVQKRYSNASIVHRLDMGTSGLLLMARGADMQRVLNNAFASRSVYKRYEAVVDGLRTLPATGADDDWQTIDLPIALDWPNRPRRIIDAGLGKPSQTRWQVMQVNPATHCSRLRLEPLTGRSHQLRVHLRAIGHPIWGDALYAPPAVAARSARLLLHATELALRHPVSMQPLRFVSPAPF</sequence>
<evidence type="ECO:0000256" key="5">
    <source>
        <dbReference type="ARBA" id="ARBA00036184"/>
    </source>
</evidence>
<evidence type="ECO:0000256" key="14">
    <source>
        <dbReference type="ARBA" id="ARBA00042883"/>
    </source>
</evidence>
<dbReference type="GO" id="GO:0160151">
    <property type="term" value="F:tRNA pseudouridine(32) synthase activity"/>
    <property type="evidence" value="ECO:0007669"/>
    <property type="project" value="UniProtKB-EC"/>
</dbReference>
<comment type="function">
    <text evidence="7">Dual specificity enzyme that catalyzes the synthesis of pseudouridine from uracil-746 in 23S ribosomal RNA and from uracil-32 in the anticodon stem and loop of transfer RNAs.</text>
</comment>
<keyword evidence="2" id="KW-0698">rRNA processing</keyword>
<dbReference type="InterPro" id="IPR006145">
    <property type="entry name" value="PsdUridine_synth_RsuA/RluA"/>
</dbReference>
<dbReference type="Gene3D" id="3.30.2350.10">
    <property type="entry name" value="Pseudouridine synthase"/>
    <property type="match status" value="1"/>
</dbReference>
<evidence type="ECO:0000259" key="16">
    <source>
        <dbReference type="Pfam" id="PF00849"/>
    </source>
</evidence>
<evidence type="ECO:0000256" key="10">
    <source>
        <dbReference type="ARBA" id="ARBA00039988"/>
    </source>
</evidence>
<dbReference type="Proteomes" id="UP000192505">
    <property type="component" value="Unassembled WGS sequence"/>
</dbReference>
<dbReference type="EMBL" id="MTEI01000002">
    <property type="protein sequence ID" value="OQW89431.1"/>
    <property type="molecule type" value="Genomic_DNA"/>
</dbReference>
<dbReference type="Pfam" id="PF00849">
    <property type="entry name" value="PseudoU_synth_2"/>
    <property type="match status" value="1"/>
</dbReference>
<comment type="catalytic activity">
    <reaction evidence="6">
        <text>uridine(746) in 23S rRNA = pseudouridine(746) in 23S rRNA</text>
        <dbReference type="Rhea" id="RHEA:42548"/>
        <dbReference type="Rhea" id="RHEA-COMP:10109"/>
        <dbReference type="Rhea" id="RHEA-COMP:10110"/>
        <dbReference type="ChEBI" id="CHEBI:65314"/>
        <dbReference type="ChEBI" id="CHEBI:65315"/>
        <dbReference type="EC" id="5.4.99.29"/>
    </reaction>
</comment>
<evidence type="ECO:0000256" key="12">
    <source>
        <dbReference type="ARBA" id="ARBA00042372"/>
    </source>
</evidence>
<dbReference type="PANTHER" id="PTHR21600">
    <property type="entry name" value="MITOCHONDRIAL RNA PSEUDOURIDINE SYNTHASE"/>
    <property type="match status" value="1"/>
</dbReference>